<reference evidence="1 2" key="1">
    <citation type="journal article" date="2015" name="MBio">
        <title>Genome-Resolved Metagenomic Analysis Reveals Roles for Candidate Phyla and Other Microbial Community Members in Biogeochemical Transformations in Oil Reservoirs.</title>
        <authorList>
            <person name="Hu P."/>
            <person name="Tom L."/>
            <person name="Singh A."/>
            <person name="Thomas B.C."/>
            <person name="Baker B.J."/>
            <person name="Piceno Y.M."/>
            <person name="Andersen G.L."/>
            <person name="Banfield J.F."/>
        </authorList>
    </citation>
    <scope>NUCLEOTIDE SEQUENCE [LARGE SCALE GENOMIC DNA]</scope>
    <source>
        <strain evidence="1">46_16</strain>
    </source>
</reference>
<organism evidence="1 2">
    <name type="scientific">Anaerolinea thermophila</name>
    <dbReference type="NCBI Taxonomy" id="167964"/>
    <lineage>
        <taxon>Bacteria</taxon>
        <taxon>Bacillati</taxon>
        <taxon>Chloroflexota</taxon>
        <taxon>Anaerolineae</taxon>
        <taxon>Anaerolineales</taxon>
        <taxon>Anaerolineaceae</taxon>
        <taxon>Anaerolinea</taxon>
    </lineage>
</organism>
<evidence type="ECO:0000313" key="1">
    <source>
        <dbReference type="EMBL" id="KUK46584.1"/>
    </source>
</evidence>
<evidence type="ECO:0000313" key="2">
    <source>
        <dbReference type="Proteomes" id="UP000064249"/>
    </source>
</evidence>
<dbReference type="AlphaFoldDB" id="A0A101FY18"/>
<name>A0A101FY18_9CHLR</name>
<protein>
    <submittedName>
        <fullName evidence="1">Uncharacterized protein</fullName>
    </submittedName>
</protein>
<proteinExistence type="predicted"/>
<comment type="caution">
    <text evidence="1">The sequence shown here is derived from an EMBL/GenBank/DDBJ whole genome shotgun (WGS) entry which is preliminary data.</text>
</comment>
<sequence>MVLSNTSLKNAWDDFHLDEGDIEFIYSVLLEKEIPLPAEALLEAVIVNRIKSEKEAILKKTKGKGKIYLPKDSYAVNEDLVFPSFDWKNGKVLEIRDGFNPELEEFKVIKVEFEDGSTKELASSLSDHALNTPVDLIGDDPAFDKDKILSEHHVEFLTRLEETLAESDDLVQIAEAWFPRALLVNINGGYLNLIEAILEESGGGPMTTPALMAQIELNTTENLKLTEFSLNLYLQEDERFDEVGPSGEVLWYLHAMEPEDVKHQPLFLKYHSLNVENLETKQYLDLFEGTIIDELEPEEPASGADSIKFSLLFPHWRSGTLPLSNSVVHIFPTAIESPRIRFTFRDANTDQEFNGWVVRKERYVYGLKNWYEQNGIMPGSLITVSRSDKPGEILIHSDRSRQNKEWMKTVLVGTDKGIVFAMLKHPVEVDFNERMTIAIPDEESVDQVWQDREKLNPDKIFLQIARELAKLNPQGHIHAQEMYAAINVIFRCPPTPILNFLLTSPNIQHLGDLYFHLKEGEN</sequence>
<dbReference type="EMBL" id="LGFU01000019">
    <property type="protein sequence ID" value="KUK46584.1"/>
    <property type="molecule type" value="Genomic_DNA"/>
</dbReference>
<gene>
    <name evidence="1" type="ORF">XD73_0553</name>
</gene>
<accession>A0A101FY18</accession>
<dbReference type="Proteomes" id="UP000064249">
    <property type="component" value="Unassembled WGS sequence"/>
</dbReference>